<evidence type="ECO:0000256" key="4">
    <source>
        <dbReference type="ARBA" id="ARBA00022692"/>
    </source>
</evidence>
<evidence type="ECO:0000256" key="3">
    <source>
        <dbReference type="ARBA" id="ARBA00022475"/>
    </source>
</evidence>
<evidence type="ECO:0000256" key="1">
    <source>
        <dbReference type="ARBA" id="ARBA00004651"/>
    </source>
</evidence>
<evidence type="ECO:0000256" key="6">
    <source>
        <dbReference type="ARBA" id="ARBA00023136"/>
    </source>
</evidence>
<organism evidence="10">
    <name type="scientific">uncultured Chthoniobacterales bacterium</name>
    <dbReference type="NCBI Taxonomy" id="1836801"/>
    <lineage>
        <taxon>Bacteria</taxon>
        <taxon>Pseudomonadati</taxon>
        <taxon>Verrucomicrobiota</taxon>
        <taxon>Spartobacteria</taxon>
        <taxon>Chthoniobacterales</taxon>
        <taxon>environmental samples</taxon>
    </lineage>
</organism>
<accession>A0A6J4IUW3</accession>
<evidence type="ECO:0000313" key="10">
    <source>
        <dbReference type="EMBL" id="CAA9261391.1"/>
    </source>
</evidence>
<keyword evidence="6 7" id="KW-0472">Membrane</keyword>
<dbReference type="InterPro" id="IPR000515">
    <property type="entry name" value="MetI-like"/>
</dbReference>
<dbReference type="EMBL" id="CADCTA010000097">
    <property type="protein sequence ID" value="CAA9261391.1"/>
    <property type="molecule type" value="Genomic_DNA"/>
</dbReference>
<feature type="compositionally biased region" description="Basic and acidic residues" evidence="8">
    <location>
        <begin position="301"/>
        <end position="319"/>
    </location>
</feature>
<dbReference type="InterPro" id="IPR035906">
    <property type="entry name" value="MetI-like_sf"/>
</dbReference>
<evidence type="ECO:0000259" key="9">
    <source>
        <dbReference type="PROSITE" id="PS50928"/>
    </source>
</evidence>
<name>A0A6J4IUW3_9BACT</name>
<keyword evidence="3" id="KW-1003">Cell membrane</keyword>
<feature type="transmembrane region" description="Helical" evidence="7">
    <location>
        <begin position="367"/>
        <end position="396"/>
    </location>
</feature>
<feature type="domain" description="ABC transmembrane type-1" evidence="9">
    <location>
        <begin position="371"/>
        <end position="566"/>
    </location>
</feature>
<evidence type="ECO:0000256" key="5">
    <source>
        <dbReference type="ARBA" id="ARBA00022989"/>
    </source>
</evidence>
<feature type="region of interest" description="Disordered" evidence="8">
    <location>
        <begin position="286"/>
        <end position="321"/>
    </location>
</feature>
<comment type="similarity">
    <text evidence="7">Belongs to the binding-protein-dependent transport system permease family.</text>
</comment>
<proteinExistence type="inferred from homology"/>
<gene>
    <name evidence="10" type="ORF">AVDCRST_MAG42-2985</name>
</gene>
<feature type="transmembrane region" description="Helical" evidence="7">
    <location>
        <begin position="442"/>
        <end position="461"/>
    </location>
</feature>
<evidence type="ECO:0000256" key="8">
    <source>
        <dbReference type="SAM" id="MobiDB-lite"/>
    </source>
</evidence>
<dbReference type="PROSITE" id="PS50928">
    <property type="entry name" value="ABC_TM1"/>
    <property type="match status" value="1"/>
</dbReference>
<reference evidence="10" key="1">
    <citation type="submission" date="2020-02" db="EMBL/GenBank/DDBJ databases">
        <authorList>
            <person name="Meier V. D."/>
        </authorList>
    </citation>
    <scope>NUCLEOTIDE SEQUENCE</scope>
    <source>
        <strain evidence="10">AVDCRST_MAG42</strain>
    </source>
</reference>
<dbReference type="PANTHER" id="PTHR43744:SF6">
    <property type="entry name" value="ABC TRANSPORTER PERMEASE PROTEIN YESQ-RELATED"/>
    <property type="match status" value="1"/>
</dbReference>
<keyword evidence="2 7" id="KW-0813">Transport</keyword>
<dbReference type="CDD" id="cd06261">
    <property type="entry name" value="TM_PBP2"/>
    <property type="match status" value="1"/>
</dbReference>
<feature type="transmembrane region" description="Helical" evidence="7">
    <location>
        <begin position="482"/>
        <end position="504"/>
    </location>
</feature>
<dbReference type="GO" id="GO:0005886">
    <property type="term" value="C:plasma membrane"/>
    <property type="evidence" value="ECO:0007669"/>
    <property type="project" value="UniProtKB-SubCell"/>
</dbReference>
<feature type="transmembrane region" description="Helical" evidence="7">
    <location>
        <begin position="545"/>
        <end position="566"/>
    </location>
</feature>
<dbReference type="SUPFAM" id="SSF161098">
    <property type="entry name" value="MetI-like"/>
    <property type="match status" value="1"/>
</dbReference>
<dbReference type="PANTHER" id="PTHR43744">
    <property type="entry name" value="ABC TRANSPORTER PERMEASE PROTEIN MG189-RELATED-RELATED"/>
    <property type="match status" value="1"/>
</dbReference>
<protein>
    <submittedName>
        <fullName evidence="10">ABC transporter, permease protein 2 (Cluster 1, maltose/g3p/polyamine/iron)</fullName>
    </submittedName>
</protein>
<sequence>MIRRVLIYGALLIGALIFAWPFFWMASVSAKLDREMFGQNRMLPERPIPRVQSPYVDDRLYDGVTGPRMDDALPIIEQHLQSIQIAWPTDVDRAALVRHTARGIYKRLLNVLPASVWQQTGEQLTAAVRENMRPALVAEIVQELRRVFCVGQLRARSLDLQEDVLVPANSVANTWLVEAGAAHLVQGGTAEEPFGELIYDFTRGDVVRLTQTFTTSFPVDRLYRLQMSLRYDNTWHAVRMYVEKNGVRYRAVRDLESSDYNWVLNTWQERGPDDRLTKIRTWTLLDPERPGSTGPAAMSSRAERSGVEESGGETRKAAPRDVSTSLDMTPRANQLTVTLELRRVNQFEAWWSKIRRNYRLTLDHIPFWRYVGTSLFLVILNLVGTLLSCSLVAYAFARLQWPGREVCFALLLATMMLPVQVTMIPQFLIMQKLGWYNTLQPLWIASFVAPAFYVFLLRQFLKGIPRDLEDAARLDGCGFLRIYWHIMLPLVKPTLAAIAIFTFLGSWNEFMGPLIYVNDSRLYPLSFGLYAFQVQVADPGTSKGMGMLMAASLMMMLPVIAIFFFAQRYFLRGVTLTGMKG</sequence>
<evidence type="ECO:0000256" key="2">
    <source>
        <dbReference type="ARBA" id="ARBA00022448"/>
    </source>
</evidence>
<dbReference type="Pfam" id="PF00528">
    <property type="entry name" value="BPD_transp_1"/>
    <property type="match status" value="1"/>
</dbReference>
<keyword evidence="5 7" id="KW-1133">Transmembrane helix</keyword>
<evidence type="ECO:0000256" key="7">
    <source>
        <dbReference type="RuleBase" id="RU363032"/>
    </source>
</evidence>
<keyword evidence="4 7" id="KW-0812">Transmembrane</keyword>
<comment type="subcellular location">
    <subcellularLocation>
        <location evidence="1 7">Cell membrane</location>
        <topology evidence="1 7">Multi-pass membrane protein</topology>
    </subcellularLocation>
</comment>
<dbReference type="AlphaFoldDB" id="A0A6J4IUW3"/>
<dbReference type="GO" id="GO:0055085">
    <property type="term" value="P:transmembrane transport"/>
    <property type="evidence" value="ECO:0007669"/>
    <property type="project" value="InterPro"/>
</dbReference>
<feature type="transmembrane region" description="Helical" evidence="7">
    <location>
        <begin position="408"/>
        <end position="430"/>
    </location>
</feature>
<dbReference type="Gene3D" id="1.10.3720.10">
    <property type="entry name" value="MetI-like"/>
    <property type="match status" value="1"/>
</dbReference>